<name>A0A6A6EQE5_9PEZI</name>
<protein>
    <submittedName>
        <fullName evidence="2">Uncharacterized protein</fullName>
    </submittedName>
</protein>
<keyword evidence="3" id="KW-1185">Reference proteome</keyword>
<evidence type="ECO:0000313" key="3">
    <source>
        <dbReference type="Proteomes" id="UP000800200"/>
    </source>
</evidence>
<feature type="chain" id="PRO_5025564771" evidence="1">
    <location>
        <begin position="20"/>
        <end position="179"/>
    </location>
</feature>
<feature type="signal peptide" evidence="1">
    <location>
        <begin position="1"/>
        <end position="19"/>
    </location>
</feature>
<gene>
    <name evidence="2" type="ORF">K469DRAFT_773655</name>
</gene>
<reference evidence="2" key="1">
    <citation type="journal article" date="2020" name="Stud. Mycol.">
        <title>101 Dothideomycetes genomes: a test case for predicting lifestyles and emergence of pathogens.</title>
        <authorList>
            <person name="Haridas S."/>
            <person name="Albert R."/>
            <person name="Binder M."/>
            <person name="Bloem J."/>
            <person name="Labutti K."/>
            <person name="Salamov A."/>
            <person name="Andreopoulos B."/>
            <person name="Baker S."/>
            <person name="Barry K."/>
            <person name="Bills G."/>
            <person name="Bluhm B."/>
            <person name="Cannon C."/>
            <person name="Castanera R."/>
            <person name="Culley D."/>
            <person name="Daum C."/>
            <person name="Ezra D."/>
            <person name="Gonzalez J."/>
            <person name="Henrissat B."/>
            <person name="Kuo A."/>
            <person name="Liang C."/>
            <person name="Lipzen A."/>
            <person name="Lutzoni F."/>
            <person name="Magnuson J."/>
            <person name="Mondo S."/>
            <person name="Nolan M."/>
            <person name="Ohm R."/>
            <person name="Pangilinan J."/>
            <person name="Park H.-J."/>
            <person name="Ramirez L."/>
            <person name="Alfaro M."/>
            <person name="Sun H."/>
            <person name="Tritt A."/>
            <person name="Yoshinaga Y."/>
            <person name="Zwiers L.-H."/>
            <person name="Turgeon B."/>
            <person name="Goodwin S."/>
            <person name="Spatafora J."/>
            <person name="Crous P."/>
            <person name="Grigoriev I."/>
        </authorList>
    </citation>
    <scope>NUCLEOTIDE SEQUENCE</scope>
    <source>
        <strain evidence="2">CBS 207.26</strain>
    </source>
</reference>
<evidence type="ECO:0000313" key="2">
    <source>
        <dbReference type="EMBL" id="KAF2194407.1"/>
    </source>
</evidence>
<proteinExistence type="predicted"/>
<accession>A0A6A6EQE5</accession>
<evidence type="ECO:0000256" key="1">
    <source>
        <dbReference type="SAM" id="SignalP"/>
    </source>
</evidence>
<sequence>MHTQAIKLLTASGLTVVLAARIPIIQDCEATAAVPVFASEGQQFLVTDITHSHSDPHPHPLAVFQANFFSNSCNNGFIGRVTGQGGATCVQSIPGTKAVALLTLSRNVKLRSTSTKPAPEVLRCSMLDSAFRRLRLESPLTPLTVRPKIWLMECFTNIVMSNSRTNDLNISGDLVAFSF</sequence>
<dbReference type="Proteomes" id="UP000800200">
    <property type="component" value="Unassembled WGS sequence"/>
</dbReference>
<dbReference type="EMBL" id="ML994611">
    <property type="protein sequence ID" value="KAF2194407.1"/>
    <property type="molecule type" value="Genomic_DNA"/>
</dbReference>
<organism evidence="2 3">
    <name type="scientific">Zopfia rhizophila CBS 207.26</name>
    <dbReference type="NCBI Taxonomy" id="1314779"/>
    <lineage>
        <taxon>Eukaryota</taxon>
        <taxon>Fungi</taxon>
        <taxon>Dikarya</taxon>
        <taxon>Ascomycota</taxon>
        <taxon>Pezizomycotina</taxon>
        <taxon>Dothideomycetes</taxon>
        <taxon>Dothideomycetes incertae sedis</taxon>
        <taxon>Zopfiaceae</taxon>
        <taxon>Zopfia</taxon>
    </lineage>
</organism>
<keyword evidence="1" id="KW-0732">Signal</keyword>
<dbReference type="OrthoDB" id="4142199at2759"/>
<dbReference type="AlphaFoldDB" id="A0A6A6EQE5"/>